<dbReference type="Proteomes" id="UP000062260">
    <property type="component" value="Chromosome"/>
</dbReference>
<dbReference type="Gene3D" id="3.30.1180.10">
    <property type="match status" value="1"/>
</dbReference>
<dbReference type="PANTHER" id="PTHR33434">
    <property type="entry name" value="DEGV DOMAIN-CONTAINING PROTEIN DR_1986-RELATED"/>
    <property type="match status" value="1"/>
</dbReference>
<proteinExistence type="predicted"/>
<dbReference type="AlphaFoldDB" id="A0A109RI02"/>
<dbReference type="STRING" id="128944.AWM75_05135"/>
<organism evidence="3 4">
    <name type="scientific">Aerococcus urinaehominis</name>
    <dbReference type="NCBI Taxonomy" id="128944"/>
    <lineage>
        <taxon>Bacteria</taxon>
        <taxon>Bacillati</taxon>
        <taxon>Bacillota</taxon>
        <taxon>Bacilli</taxon>
        <taxon>Lactobacillales</taxon>
        <taxon>Aerococcaceae</taxon>
        <taxon>Aerococcus</taxon>
    </lineage>
</organism>
<dbReference type="OrthoDB" id="9775494at2"/>
<name>A0A109RI02_9LACT</name>
<evidence type="ECO:0000256" key="2">
    <source>
        <dbReference type="ARBA" id="ARBA00023121"/>
    </source>
</evidence>
<dbReference type="PROSITE" id="PS51482">
    <property type="entry name" value="DEGV"/>
    <property type="match status" value="1"/>
</dbReference>
<dbReference type="SUPFAM" id="SSF82549">
    <property type="entry name" value="DAK1/DegV-like"/>
    <property type="match status" value="1"/>
</dbReference>
<sequence>MALAIVSDSTAGLSKEFIEANDISILPLSINFSDASYQEGQDLAASEIYQKLASSSEQASTSQPSAGLVSQVYEDLASEYDEILVITLSKKLSGTFQTAQMLSQDYDQVNIVVFDSQTATQAHAWLVEAAVNLRQQGKELAEILPVLEKMAATSQIYFVVDDLSYLVKGGRLSPTAAALGNLLSVKPLITITDGEIQVKEKIRSVRKVNQKIIDIARQSLADYPVKLAFLEVAPSSASQQLYTDLKGQFPDYVIEKRMITPVIGTHVGPSAYGLALIADLEEV</sequence>
<dbReference type="InterPro" id="IPR043168">
    <property type="entry name" value="DegV_C"/>
</dbReference>
<evidence type="ECO:0000256" key="1">
    <source>
        <dbReference type="ARBA" id="ARBA00003238"/>
    </source>
</evidence>
<reference evidence="3 4" key="1">
    <citation type="journal article" date="2016" name="Genome Announc.">
        <title>Complete Genome Sequences of Aerococcus christensenii CCUG 28831T, Aerococcus sanguinicola CCUG 43001T, Aerococcus urinae CCUG 36881T, Aerococcus urinaeequi CCUG 28094T, Aerococcus urinaehominis CCUG 42038 BT, and Aerococcus viridans CCUG 4311T.</title>
        <authorList>
            <person name="Carkaci D."/>
            <person name="Dargis R."/>
            <person name="Nielsen X.C."/>
            <person name="Skovgaard O."/>
            <person name="Fuursted K."/>
            <person name="Christensen J.J."/>
        </authorList>
    </citation>
    <scope>NUCLEOTIDE SEQUENCE [LARGE SCALE GENOMIC DNA]</scope>
    <source>
        <strain evidence="3 4">CCUG42038B</strain>
    </source>
</reference>
<dbReference type="Pfam" id="PF02645">
    <property type="entry name" value="DegV"/>
    <property type="match status" value="1"/>
</dbReference>
<dbReference type="GO" id="GO:0008289">
    <property type="term" value="F:lipid binding"/>
    <property type="evidence" value="ECO:0007669"/>
    <property type="project" value="UniProtKB-KW"/>
</dbReference>
<dbReference type="NCBIfam" id="TIGR00762">
    <property type="entry name" value="DegV"/>
    <property type="match status" value="1"/>
</dbReference>
<dbReference type="PANTHER" id="PTHR33434:SF2">
    <property type="entry name" value="FATTY ACID-BINDING PROTEIN TM_1468"/>
    <property type="match status" value="1"/>
</dbReference>
<evidence type="ECO:0000313" key="3">
    <source>
        <dbReference type="EMBL" id="AMB99415.1"/>
    </source>
</evidence>
<evidence type="ECO:0000313" key="4">
    <source>
        <dbReference type="Proteomes" id="UP000062260"/>
    </source>
</evidence>
<dbReference type="InterPro" id="IPR003797">
    <property type="entry name" value="DegV"/>
</dbReference>
<protein>
    <submittedName>
        <fullName evidence="3">Uncharacterized protein</fullName>
    </submittedName>
</protein>
<keyword evidence="4" id="KW-1185">Reference proteome</keyword>
<dbReference type="Gene3D" id="3.40.50.10170">
    <property type="match status" value="1"/>
</dbReference>
<dbReference type="RefSeq" id="WP_067979109.1">
    <property type="nucleotide sequence ID" value="NZ_CP014163.1"/>
</dbReference>
<keyword evidence="2" id="KW-0446">Lipid-binding</keyword>
<comment type="function">
    <text evidence="1">May bind long-chain fatty acids, such as palmitate, and may play a role in lipid transport or fatty acid metabolism.</text>
</comment>
<accession>A0A109RI02</accession>
<dbReference type="EMBL" id="CP014163">
    <property type="protein sequence ID" value="AMB99415.1"/>
    <property type="molecule type" value="Genomic_DNA"/>
</dbReference>
<gene>
    <name evidence="3" type="ORF">AWM75_05135</name>
</gene>
<dbReference type="InterPro" id="IPR050270">
    <property type="entry name" value="DegV_domain_contain"/>
</dbReference>
<reference evidence="4" key="2">
    <citation type="submission" date="2016-01" db="EMBL/GenBank/DDBJ databases">
        <title>Six Aerococcus type strain genome sequencing and assembly using PacBio and Illumina Hiseq.</title>
        <authorList>
            <person name="Carkaci D."/>
            <person name="Dargis R."/>
            <person name="Nielsen X.C."/>
            <person name="Skovgaard O."/>
            <person name="Fuursted K."/>
            <person name="Christensen J.J."/>
        </authorList>
    </citation>
    <scope>NUCLEOTIDE SEQUENCE [LARGE SCALE GENOMIC DNA]</scope>
    <source>
        <strain evidence="4">CCUG42038B</strain>
    </source>
</reference>
<dbReference type="KEGG" id="auh:AWM75_05135"/>